<feature type="transmembrane region" description="Helical" evidence="2">
    <location>
        <begin position="39"/>
        <end position="69"/>
    </location>
</feature>
<comment type="caution">
    <text evidence="3">The sequence shown here is derived from an EMBL/GenBank/DDBJ whole genome shotgun (WGS) entry which is preliminary data.</text>
</comment>
<evidence type="ECO:0008006" key="5">
    <source>
        <dbReference type="Google" id="ProtNLM"/>
    </source>
</evidence>
<protein>
    <recommendedName>
        <fullName evidence="5">Transporter</fullName>
    </recommendedName>
</protein>
<evidence type="ECO:0000313" key="3">
    <source>
        <dbReference type="EMBL" id="KAK4445844.1"/>
    </source>
</evidence>
<dbReference type="Proteomes" id="UP001321760">
    <property type="component" value="Unassembled WGS sequence"/>
</dbReference>
<name>A0AAV9GCJ5_9PEZI</name>
<gene>
    <name evidence="3" type="ORF">QBC34DRAFT_412321</name>
</gene>
<dbReference type="EMBL" id="MU865961">
    <property type="protein sequence ID" value="KAK4445844.1"/>
    <property type="molecule type" value="Genomic_DNA"/>
</dbReference>
<organism evidence="3 4">
    <name type="scientific">Podospora aff. communis PSN243</name>
    <dbReference type="NCBI Taxonomy" id="3040156"/>
    <lineage>
        <taxon>Eukaryota</taxon>
        <taxon>Fungi</taxon>
        <taxon>Dikarya</taxon>
        <taxon>Ascomycota</taxon>
        <taxon>Pezizomycotina</taxon>
        <taxon>Sordariomycetes</taxon>
        <taxon>Sordariomycetidae</taxon>
        <taxon>Sordariales</taxon>
        <taxon>Podosporaceae</taxon>
        <taxon>Podospora</taxon>
    </lineage>
</organism>
<sequence length="130" mass="14183">MEVGFIAGLTLYPFIAALLWVPAFTHVWRNLNPKIRADFGFGTLAFLGCILAGLLWPLTLLGLFIKWLFKDCLDSCMCFGTKCCGRDDSERDVEAATAGVSQNGVVEEGGSTAGESMELPPYPEACLERK</sequence>
<keyword evidence="4" id="KW-1185">Reference proteome</keyword>
<accession>A0AAV9GCJ5</accession>
<keyword evidence="2" id="KW-0472">Membrane</keyword>
<evidence type="ECO:0000256" key="1">
    <source>
        <dbReference type="SAM" id="MobiDB-lite"/>
    </source>
</evidence>
<evidence type="ECO:0000313" key="4">
    <source>
        <dbReference type="Proteomes" id="UP001321760"/>
    </source>
</evidence>
<feature type="transmembrane region" description="Helical" evidence="2">
    <location>
        <begin position="6"/>
        <end position="27"/>
    </location>
</feature>
<reference evidence="3" key="1">
    <citation type="journal article" date="2023" name="Mol. Phylogenet. Evol.">
        <title>Genome-scale phylogeny and comparative genomics of the fungal order Sordariales.</title>
        <authorList>
            <person name="Hensen N."/>
            <person name="Bonometti L."/>
            <person name="Westerberg I."/>
            <person name="Brannstrom I.O."/>
            <person name="Guillou S."/>
            <person name="Cros-Aarteil S."/>
            <person name="Calhoun S."/>
            <person name="Haridas S."/>
            <person name="Kuo A."/>
            <person name="Mondo S."/>
            <person name="Pangilinan J."/>
            <person name="Riley R."/>
            <person name="LaButti K."/>
            <person name="Andreopoulos B."/>
            <person name="Lipzen A."/>
            <person name="Chen C."/>
            <person name="Yan M."/>
            <person name="Daum C."/>
            <person name="Ng V."/>
            <person name="Clum A."/>
            <person name="Steindorff A."/>
            <person name="Ohm R.A."/>
            <person name="Martin F."/>
            <person name="Silar P."/>
            <person name="Natvig D.O."/>
            <person name="Lalanne C."/>
            <person name="Gautier V."/>
            <person name="Ament-Velasquez S.L."/>
            <person name="Kruys A."/>
            <person name="Hutchinson M.I."/>
            <person name="Powell A.J."/>
            <person name="Barry K."/>
            <person name="Miller A.N."/>
            <person name="Grigoriev I.V."/>
            <person name="Debuchy R."/>
            <person name="Gladieux P."/>
            <person name="Hiltunen Thoren M."/>
            <person name="Johannesson H."/>
        </authorList>
    </citation>
    <scope>NUCLEOTIDE SEQUENCE</scope>
    <source>
        <strain evidence="3">PSN243</strain>
    </source>
</reference>
<keyword evidence="2" id="KW-0812">Transmembrane</keyword>
<feature type="region of interest" description="Disordered" evidence="1">
    <location>
        <begin position="95"/>
        <end position="130"/>
    </location>
</feature>
<reference evidence="3" key="2">
    <citation type="submission" date="2023-05" db="EMBL/GenBank/DDBJ databases">
        <authorList>
            <consortium name="Lawrence Berkeley National Laboratory"/>
            <person name="Steindorff A."/>
            <person name="Hensen N."/>
            <person name="Bonometti L."/>
            <person name="Westerberg I."/>
            <person name="Brannstrom I.O."/>
            <person name="Guillou S."/>
            <person name="Cros-Aarteil S."/>
            <person name="Calhoun S."/>
            <person name="Haridas S."/>
            <person name="Kuo A."/>
            <person name="Mondo S."/>
            <person name="Pangilinan J."/>
            <person name="Riley R."/>
            <person name="Labutti K."/>
            <person name="Andreopoulos B."/>
            <person name="Lipzen A."/>
            <person name="Chen C."/>
            <person name="Yanf M."/>
            <person name="Daum C."/>
            <person name="Ng V."/>
            <person name="Clum A."/>
            <person name="Ohm R."/>
            <person name="Martin F."/>
            <person name="Silar P."/>
            <person name="Natvig D."/>
            <person name="Lalanne C."/>
            <person name="Gautier V."/>
            <person name="Ament-Velasquez S.L."/>
            <person name="Kruys A."/>
            <person name="Hutchinson M.I."/>
            <person name="Powell A.J."/>
            <person name="Barry K."/>
            <person name="Miller A.N."/>
            <person name="Grigoriev I.V."/>
            <person name="Debuchy R."/>
            <person name="Gladieux P."/>
            <person name="Thoren M.H."/>
            <person name="Johannesson H."/>
        </authorList>
    </citation>
    <scope>NUCLEOTIDE SEQUENCE</scope>
    <source>
        <strain evidence="3">PSN243</strain>
    </source>
</reference>
<dbReference type="AlphaFoldDB" id="A0AAV9GCJ5"/>
<keyword evidence="2" id="KW-1133">Transmembrane helix</keyword>
<proteinExistence type="predicted"/>
<evidence type="ECO:0000256" key="2">
    <source>
        <dbReference type="SAM" id="Phobius"/>
    </source>
</evidence>